<evidence type="ECO:0000313" key="2">
    <source>
        <dbReference type="EMBL" id="URI10415.1"/>
    </source>
</evidence>
<feature type="transmembrane region" description="Helical" evidence="1">
    <location>
        <begin position="22"/>
        <end position="40"/>
    </location>
</feature>
<feature type="transmembrane region" description="Helical" evidence="1">
    <location>
        <begin position="95"/>
        <end position="116"/>
    </location>
</feature>
<evidence type="ECO:0000313" key="3">
    <source>
        <dbReference type="Proteomes" id="UP001056201"/>
    </source>
</evidence>
<dbReference type="EMBL" id="CP097636">
    <property type="protein sequence ID" value="URI10415.1"/>
    <property type="molecule type" value="Genomic_DNA"/>
</dbReference>
<keyword evidence="1" id="KW-1133">Transmembrane helix</keyword>
<feature type="transmembrane region" description="Helical" evidence="1">
    <location>
        <begin position="224"/>
        <end position="254"/>
    </location>
</feature>
<dbReference type="RefSeq" id="WP_250198622.1">
    <property type="nucleotide sequence ID" value="NZ_CP097636.1"/>
</dbReference>
<protein>
    <submittedName>
        <fullName evidence="2">YjgN family protein</fullName>
    </submittedName>
</protein>
<feature type="transmembrane region" description="Helical" evidence="1">
    <location>
        <begin position="319"/>
        <end position="345"/>
    </location>
</feature>
<dbReference type="Proteomes" id="UP001056201">
    <property type="component" value="Chromosome 2"/>
</dbReference>
<feature type="transmembrane region" description="Helical" evidence="1">
    <location>
        <begin position="274"/>
        <end position="298"/>
    </location>
</feature>
<dbReference type="InterPro" id="IPR010295">
    <property type="entry name" value="DUF898"/>
</dbReference>
<evidence type="ECO:0000256" key="1">
    <source>
        <dbReference type="SAM" id="Phobius"/>
    </source>
</evidence>
<keyword evidence="1" id="KW-0472">Membrane</keyword>
<feature type="transmembrane region" description="Helical" evidence="1">
    <location>
        <begin position="176"/>
        <end position="197"/>
    </location>
</feature>
<gene>
    <name evidence="2" type="ORF">MW290_15480</name>
</gene>
<keyword evidence="3" id="KW-1185">Reference proteome</keyword>
<keyword evidence="1" id="KW-0812">Transmembrane</keyword>
<feature type="transmembrane region" description="Helical" evidence="1">
    <location>
        <begin position="144"/>
        <end position="164"/>
    </location>
</feature>
<feature type="transmembrane region" description="Helical" evidence="1">
    <location>
        <begin position="72"/>
        <end position="89"/>
    </location>
</feature>
<sequence length="395" mass="42589">MTNPTSAGQPLHIRFTGSGSEYFRIWIVNLLLTILTLGLYHPWAKARRLRYFHGNTLVGGHPMGFHGQPIQMLKGTLLVAAFLLAYVFVGRVSPGLQALMTLAALAAMPALLRSALRFRLTHTSWRGLRFGFTGTMAQAYRSHWPILGAFAGVVVLTIVASAAVSSASYTNGLEGVPFLAVLTLSMLIMLGVVPLWWHRQARYRMEHAAFAGVGVRMKAGASAFYGALVGTAGVSTLATVPAVLVITVMLLTAATSDDEGMQQMFTPQALESTAWWTAAVLAFCYLLAVCSGKAYYASRMQNIVWGRAGSDQIRFQSRLGFLPTLTLYMKNALLTVLSLGLYWPFAQVALARLRLEAVSAELFTDVDAMVSSQRGGSAHATGDAGVDAFGIDMGL</sequence>
<proteinExistence type="predicted"/>
<name>A0ABY4SGH2_AQUTE</name>
<organism evidence="2 3">
    <name type="scientific">Aquincola tertiaricarbonis</name>
    <dbReference type="NCBI Taxonomy" id="391953"/>
    <lineage>
        <taxon>Bacteria</taxon>
        <taxon>Pseudomonadati</taxon>
        <taxon>Pseudomonadota</taxon>
        <taxon>Betaproteobacteria</taxon>
        <taxon>Burkholderiales</taxon>
        <taxon>Sphaerotilaceae</taxon>
        <taxon>Aquincola</taxon>
    </lineage>
</organism>
<accession>A0ABY4SGH2</accession>
<reference evidence="2" key="1">
    <citation type="submission" date="2022-05" db="EMBL/GenBank/DDBJ databases">
        <title>An RpoN-dependent PEP-CTERM gene is involved in floc formation of an Aquincola tertiaricarbonis strain.</title>
        <authorList>
            <person name="Qiu D."/>
            <person name="Xia M."/>
        </authorList>
    </citation>
    <scope>NUCLEOTIDE SEQUENCE</scope>
    <source>
        <strain evidence="2">RN12</strain>
    </source>
</reference>
<dbReference type="Pfam" id="PF05987">
    <property type="entry name" value="DUF898"/>
    <property type="match status" value="1"/>
</dbReference>